<dbReference type="SUPFAM" id="SSF48464">
    <property type="entry name" value="ENTH/VHS domain"/>
    <property type="match status" value="2"/>
</dbReference>
<accession>A0A150G0J8</accession>
<feature type="repeat" description="ANK" evidence="3">
    <location>
        <begin position="555"/>
        <end position="587"/>
    </location>
</feature>
<evidence type="ECO:0000256" key="1">
    <source>
        <dbReference type="ARBA" id="ARBA00022737"/>
    </source>
</evidence>
<feature type="repeat" description="ANK" evidence="3">
    <location>
        <begin position="654"/>
        <end position="686"/>
    </location>
</feature>
<dbReference type="PROSITE" id="PS50088">
    <property type="entry name" value="ANK_REPEAT"/>
    <property type="match status" value="6"/>
</dbReference>
<dbReference type="Gene3D" id="1.25.40.90">
    <property type="match status" value="2"/>
</dbReference>
<dbReference type="PANTHER" id="PTHR24171">
    <property type="entry name" value="ANKYRIN REPEAT DOMAIN-CONTAINING PROTEIN 39-RELATED"/>
    <property type="match status" value="1"/>
</dbReference>
<evidence type="ECO:0000256" key="2">
    <source>
        <dbReference type="ARBA" id="ARBA00023043"/>
    </source>
</evidence>
<keyword evidence="1" id="KW-0677">Repeat</keyword>
<dbReference type="Gene3D" id="1.25.40.20">
    <property type="entry name" value="Ankyrin repeat-containing domain"/>
    <property type="match status" value="3"/>
</dbReference>
<proteinExistence type="predicted"/>
<comment type="caution">
    <text evidence="5">The sequence shown here is derived from an EMBL/GenBank/DDBJ whole genome shotgun (WGS) entry which is preliminary data.</text>
</comment>
<evidence type="ECO:0000313" key="5">
    <source>
        <dbReference type="EMBL" id="KXZ43351.1"/>
    </source>
</evidence>
<dbReference type="InterPro" id="IPR002110">
    <property type="entry name" value="Ankyrin_rpt"/>
</dbReference>
<dbReference type="PANTHER" id="PTHR24171:SF10">
    <property type="entry name" value="ANKYRIN REPEAT DOMAIN-CONTAINING PROTEIN 29-LIKE"/>
    <property type="match status" value="1"/>
</dbReference>
<feature type="repeat" description="ANK" evidence="3">
    <location>
        <begin position="621"/>
        <end position="653"/>
    </location>
</feature>
<evidence type="ECO:0000313" key="6">
    <source>
        <dbReference type="Proteomes" id="UP000075714"/>
    </source>
</evidence>
<protein>
    <submittedName>
        <fullName evidence="5">Uncharacterized protein</fullName>
    </submittedName>
</protein>
<dbReference type="SMART" id="SM00248">
    <property type="entry name" value="ANK"/>
    <property type="match status" value="6"/>
</dbReference>
<dbReference type="InterPro" id="IPR008942">
    <property type="entry name" value="ENTH_VHS"/>
</dbReference>
<reference evidence="6" key="1">
    <citation type="journal article" date="2016" name="Nat. Commun.">
        <title>The Gonium pectorale genome demonstrates co-option of cell cycle regulation during the evolution of multicellularity.</title>
        <authorList>
            <person name="Hanschen E.R."/>
            <person name="Marriage T.N."/>
            <person name="Ferris P.J."/>
            <person name="Hamaji T."/>
            <person name="Toyoda A."/>
            <person name="Fujiyama A."/>
            <person name="Neme R."/>
            <person name="Noguchi H."/>
            <person name="Minakuchi Y."/>
            <person name="Suzuki M."/>
            <person name="Kawai-Toyooka H."/>
            <person name="Smith D.R."/>
            <person name="Sparks H."/>
            <person name="Anderson J."/>
            <person name="Bakaric R."/>
            <person name="Luria V."/>
            <person name="Karger A."/>
            <person name="Kirschner M.W."/>
            <person name="Durand P.M."/>
            <person name="Michod R.E."/>
            <person name="Nozaki H."/>
            <person name="Olson B.J."/>
        </authorList>
    </citation>
    <scope>NUCLEOTIDE SEQUENCE [LARGE SCALE GENOMIC DNA]</scope>
    <source>
        <strain evidence="6">NIES-2863</strain>
    </source>
</reference>
<gene>
    <name evidence="5" type="ORF">GPECTOR_93g621</name>
</gene>
<feature type="repeat" description="ANK" evidence="3">
    <location>
        <begin position="522"/>
        <end position="554"/>
    </location>
</feature>
<dbReference type="EMBL" id="LSYV01000094">
    <property type="protein sequence ID" value="KXZ43351.1"/>
    <property type="molecule type" value="Genomic_DNA"/>
</dbReference>
<dbReference type="SUPFAM" id="SSF48403">
    <property type="entry name" value="Ankyrin repeat"/>
    <property type="match status" value="1"/>
</dbReference>
<dbReference type="PRINTS" id="PR01415">
    <property type="entry name" value="ANKYRIN"/>
</dbReference>
<feature type="region of interest" description="Disordered" evidence="4">
    <location>
        <begin position="1"/>
        <end position="21"/>
    </location>
</feature>
<dbReference type="InterPro" id="IPR036770">
    <property type="entry name" value="Ankyrin_rpt-contain_sf"/>
</dbReference>
<name>A0A150G0J8_GONPE</name>
<dbReference type="Pfam" id="PF13637">
    <property type="entry name" value="Ank_4"/>
    <property type="match status" value="1"/>
</dbReference>
<evidence type="ECO:0000256" key="4">
    <source>
        <dbReference type="SAM" id="MobiDB-lite"/>
    </source>
</evidence>
<dbReference type="PROSITE" id="PS50297">
    <property type="entry name" value="ANK_REP_REGION"/>
    <property type="match status" value="5"/>
</dbReference>
<sequence length="759" mass="81242">MPTSALDEPEENRQPEGVGDVAEPDAVLSEFSSKFLDKLSKLTEANDLVFTIELLDMALENPDEAVNVILQHVKQCPPEHRLPALMLLDFMHKDDRRPPATDTNEQISAAMLQALTFVVGNTEDMQPALRMACWSLAKKLDPRMAAELEAPAGGPLPPGMGTGGAAPGRAPPMPAGEITAAEVQERVAQFSGFASSQFLDKLRKLTGVNQVTYAIKLLDMAMENPNEAANVILQHIKQCPQEHRLPALMLANFMFTDNRRLRANMEQISGPIVEALAFVWDNSDADKRAPLRFIYASLAEKLDRSEVAALEERMGPAAAAAVGRAPPGPGGVELSAAEVSVRLEASADASRPNAGPATAVPPQLSEFGRAFLDKLHSLTSWTDLPYARELRDLVLGQPEEAAHVVGALRQHVRQEQRPLEARVAALYLMSVVLKAEGCPAVLTEQLSAAFHEMFNLVWDAADDEDTRARLRLIVSYVATNPELRSMVALEEHIVILTSKPTEPTEPIHRDVEAAAASQQRVLKDTTLMLAAKQGHVGIAAEMIKEGADPDVNDEDKRTPIHNAASKGHPEVVKELLAAGADVKAATRGGRSPFYAAASYGRLEVVKVLLAAGADVNAATPDKRTPLHAAASNGHLEVVTELLAAGADVNAADNAAWTPLHDAASKGHLEVVKDLLAAGADVKTATKVVKELLAAGADLNAADKDKRTPLYVATSNGHLEVVKVLLAAGADVNAATTAYQCLLPSPSYAKQMCLDPRHAT</sequence>
<organism evidence="5 6">
    <name type="scientific">Gonium pectorale</name>
    <name type="common">Green alga</name>
    <dbReference type="NCBI Taxonomy" id="33097"/>
    <lineage>
        <taxon>Eukaryota</taxon>
        <taxon>Viridiplantae</taxon>
        <taxon>Chlorophyta</taxon>
        <taxon>core chlorophytes</taxon>
        <taxon>Chlorophyceae</taxon>
        <taxon>CS clade</taxon>
        <taxon>Chlamydomonadales</taxon>
        <taxon>Volvocaceae</taxon>
        <taxon>Gonium</taxon>
    </lineage>
</organism>
<dbReference type="STRING" id="33097.A0A150G0J8"/>
<dbReference type="Proteomes" id="UP000075714">
    <property type="component" value="Unassembled WGS sequence"/>
</dbReference>
<evidence type="ECO:0000256" key="3">
    <source>
        <dbReference type="PROSITE-ProRule" id="PRU00023"/>
    </source>
</evidence>
<dbReference type="Pfam" id="PF12796">
    <property type="entry name" value="Ank_2"/>
    <property type="match status" value="2"/>
</dbReference>
<keyword evidence="6" id="KW-1185">Reference proteome</keyword>
<dbReference type="OrthoDB" id="687050at2759"/>
<feature type="repeat" description="ANK" evidence="3">
    <location>
        <begin position="704"/>
        <end position="736"/>
    </location>
</feature>
<keyword evidence="2 3" id="KW-0040">ANK repeat</keyword>
<dbReference type="AlphaFoldDB" id="A0A150G0J8"/>
<feature type="repeat" description="ANK" evidence="3">
    <location>
        <begin position="588"/>
        <end position="620"/>
    </location>
</feature>